<sequence>MQTVAAAGFRPQTGGGRWPRRVYDREPEVEGGDDRFTTMNECRWQKRCRLGRRKNN</sequence>
<evidence type="ECO:0000313" key="2">
    <source>
        <dbReference type="EMBL" id="ABD33397.1"/>
    </source>
</evidence>
<protein>
    <submittedName>
        <fullName evidence="2">Uncharacterized protein</fullName>
    </submittedName>
</protein>
<gene>
    <name evidence="2" type="ORF">MtrDRAFT_AC157777g17v2</name>
</gene>
<feature type="region of interest" description="Disordered" evidence="1">
    <location>
        <begin position="1"/>
        <end position="20"/>
    </location>
</feature>
<organism evidence="2">
    <name type="scientific">Medicago truncatula</name>
    <name type="common">Barrel medic</name>
    <name type="synonym">Medicago tribuloides</name>
    <dbReference type="NCBI Taxonomy" id="3880"/>
    <lineage>
        <taxon>Eukaryota</taxon>
        <taxon>Viridiplantae</taxon>
        <taxon>Streptophyta</taxon>
        <taxon>Embryophyta</taxon>
        <taxon>Tracheophyta</taxon>
        <taxon>Spermatophyta</taxon>
        <taxon>Magnoliopsida</taxon>
        <taxon>eudicotyledons</taxon>
        <taxon>Gunneridae</taxon>
        <taxon>Pentapetalae</taxon>
        <taxon>rosids</taxon>
        <taxon>fabids</taxon>
        <taxon>Fabales</taxon>
        <taxon>Fabaceae</taxon>
        <taxon>Papilionoideae</taxon>
        <taxon>50 kb inversion clade</taxon>
        <taxon>NPAAA clade</taxon>
        <taxon>Hologalegina</taxon>
        <taxon>IRL clade</taxon>
        <taxon>Trifolieae</taxon>
        <taxon>Medicago</taxon>
    </lineage>
</organism>
<dbReference type="AlphaFoldDB" id="Q2HRZ0"/>
<proteinExistence type="predicted"/>
<evidence type="ECO:0000256" key="1">
    <source>
        <dbReference type="SAM" id="MobiDB-lite"/>
    </source>
</evidence>
<reference evidence="2" key="2">
    <citation type="submission" date="2007-03" db="EMBL/GenBank/DDBJ databases">
        <authorList>
            <consortium name="The International Medicago Genome Annotation Group"/>
        </authorList>
    </citation>
    <scope>NUCLEOTIDE SEQUENCE</scope>
</reference>
<accession>Q2HRZ0</accession>
<dbReference type="EMBL" id="AC157777">
    <property type="protein sequence ID" value="ABD33397.1"/>
    <property type="molecule type" value="Genomic_DNA"/>
</dbReference>
<name>Q2HRZ0_MEDTR</name>
<reference evidence="2" key="1">
    <citation type="submission" date="2005-03" db="EMBL/GenBank/DDBJ databases">
        <authorList>
            <person name="Town C.D."/>
        </authorList>
    </citation>
    <scope>NUCLEOTIDE SEQUENCE</scope>
</reference>